<dbReference type="EMBL" id="JBHFFA010000002">
    <property type="protein sequence ID" value="KAL2641499.1"/>
    <property type="molecule type" value="Genomic_DNA"/>
</dbReference>
<proteinExistence type="predicted"/>
<accession>A0ABD1Z291</accession>
<evidence type="ECO:0000256" key="1">
    <source>
        <dbReference type="SAM" id="MobiDB-lite"/>
    </source>
</evidence>
<sequence length="71" mass="7929">MNRINNAELGSDASPGGNEMQNVIAALEQLQNAPVEQPQNEYQLEELMTNLDKEDLVPPTRLCYQIEALSQ</sequence>
<protein>
    <submittedName>
        <fullName evidence="2">Uncharacterized protein</fullName>
    </submittedName>
</protein>
<evidence type="ECO:0000313" key="2">
    <source>
        <dbReference type="EMBL" id="KAL2641499.1"/>
    </source>
</evidence>
<reference evidence="2 3" key="1">
    <citation type="submission" date="2024-09" db="EMBL/GenBank/DDBJ databases">
        <title>Chromosome-scale assembly of Riccia fluitans.</title>
        <authorList>
            <person name="Paukszto L."/>
            <person name="Sawicki J."/>
            <person name="Karawczyk K."/>
            <person name="Piernik-Szablinska J."/>
            <person name="Szczecinska M."/>
            <person name="Mazdziarz M."/>
        </authorList>
    </citation>
    <scope>NUCLEOTIDE SEQUENCE [LARGE SCALE GENOMIC DNA]</scope>
    <source>
        <strain evidence="2">Rf_01</strain>
        <tissue evidence="2">Aerial parts of the thallus</tissue>
    </source>
</reference>
<dbReference type="Proteomes" id="UP001605036">
    <property type="component" value="Unassembled WGS sequence"/>
</dbReference>
<keyword evidence="3" id="KW-1185">Reference proteome</keyword>
<organism evidence="2 3">
    <name type="scientific">Riccia fluitans</name>
    <dbReference type="NCBI Taxonomy" id="41844"/>
    <lineage>
        <taxon>Eukaryota</taxon>
        <taxon>Viridiplantae</taxon>
        <taxon>Streptophyta</taxon>
        <taxon>Embryophyta</taxon>
        <taxon>Marchantiophyta</taxon>
        <taxon>Marchantiopsida</taxon>
        <taxon>Marchantiidae</taxon>
        <taxon>Marchantiales</taxon>
        <taxon>Ricciaceae</taxon>
        <taxon>Riccia</taxon>
    </lineage>
</organism>
<gene>
    <name evidence="2" type="ORF">R1flu_009086</name>
</gene>
<comment type="caution">
    <text evidence="2">The sequence shown here is derived from an EMBL/GenBank/DDBJ whole genome shotgun (WGS) entry which is preliminary data.</text>
</comment>
<evidence type="ECO:0000313" key="3">
    <source>
        <dbReference type="Proteomes" id="UP001605036"/>
    </source>
</evidence>
<dbReference type="AlphaFoldDB" id="A0ABD1Z291"/>
<feature type="region of interest" description="Disordered" evidence="1">
    <location>
        <begin position="1"/>
        <end position="20"/>
    </location>
</feature>
<name>A0ABD1Z291_9MARC</name>